<dbReference type="Pfam" id="PF12950">
    <property type="entry name" value="TaqI_C"/>
    <property type="match status" value="1"/>
</dbReference>
<dbReference type="InterPro" id="IPR025931">
    <property type="entry name" value="TaqI_C"/>
</dbReference>
<dbReference type="SUPFAM" id="SSF53335">
    <property type="entry name" value="S-adenosyl-L-methionine-dependent methyltransferases"/>
    <property type="match status" value="1"/>
</dbReference>
<comment type="catalytic activity">
    <reaction evidence="6">
        <text>a 2'-deoxyadenosine in DNA + S-adenosyl-L-methionine = an N(6)-methyl-2'-deoxyadenosine in DNA + S-adenosyl-L-homocysteine + H(+)</text>
        <dbReference type="Rhea" id="RHEA:15197"/>
        <dbReference type="Rhea" id="RHEA-COMP:12418"/>
        <dbReference type="Rhea" id="RHEA-COMP:12419"/>
        <dbReference type="ChEBI" id="CHEBI:15378"/>
        <dbReference type="ChEBI" id="CHEBI:57856"/>
        <dbReference type="ChEBI" id="CHEBI:59789"/>
        <dbReference type="ChEBI" id="CHEBI:90615"/>
        <dbReference type="ChEBI" id="CHEBI:90616"/>
        <dbReference type="EC" id="2.1.1.72"/>
    </reaction>
</comment>
<comment type="similarity">
    <text evidence="1">Belongs to the N(4)/N(6)-methyltransferase family.</text>
</comment>
<evidence type="ECO:0000256" key="4">
    <source>
        <dbReference type="ARBA" id="ARBA00022679"/>
    </source>
</evidence>
<dbReference type="InterPro" id="IPR002052">
    <property type="entry name" value="DNA_methylase_N6_adenine_CS"/>
</dbReference>
<dbReference type="InterPro" id="IPR003356">
    <property type="entry name" value="DNA_methylase_A-5"/>
</dbReference>
<proteinExistence type="inferred from homology"/>
<evidence type="ECO:0000256" key="3">
    <source>
        <dbReference type="ARBA" id="ARBA00022603"/>
    </source>
</evidence>
<evidence type="ECO:0000313" key="9">
    <source>
        <dbReference type="EMBL" id="PWK89985.1"/>
    </source>
</evidence>
<keyword evidence="4" id="KW-0808">Transferase</keyword>
<keyword evidence="3" id="KW-0489">Methyltransferase</keyword>
<dbReference type="InterPro" id="IPR029063">
    <property type="entry name" value="SAM-dependent_MTases_sf"/>
</dbReference>
<dbReference type="Pfam" id="PF02384">
    <property type="entry name" value="N6_Mtase"/>
    <property type="match status" value="1"/>
</dbReference>
<evidence type="ECO:0000259" key="8">
    <source>
        <dbReference type="Pfam" id="PF12950"/>
    </source>
</evidence>
<keyword evidence="9" id="KW-0255">Endonuclease</keyword>
<dbReference type="GO" id="GO:0004519">
    <property type="term" value="F:endonuclease activity"/>
    <property type="evidence" value="ECO:0007669"/>
    <property type="project" value="UniProtKB-KW"/>
</dbReference>
<comment type="caution">
    <text evidence="9">The sequence shown here is derived from an EMBL/GenBank/DDBJ whole genome shotgun (WGS) entry which is preliminary data.</text>
</comment>
<organism evidence="9 10">
    <name type="scientific">Hallerella porci</name>
    <dbReference type="NCBI Taxonomy" id="1945871"/>
    <lineage>
        <taxon>Bacteria</taxon>
        <taxon>Pseudomonadati</taxon>
        <taxon>Fibrobacterota</taxon>
        <taxon>Fibrobacteria</taxon>
        <taxon>Fibrobacterales</taxon>
        <taxon>Fibrobacteraceae</taxon>
        <taxon>Hallerella</taxon>
    </lineage>
</organism>
<dbReference type="EC" id="2.1.1.72" evidence="2"/>
<protein>
    <recommendedName>
        <fullName evidence="2">site-specific DNA-methyltransferase (adenine-specific)</fullName>
        <ecNumber evidence="2">2.1.1.72</ecNumber>
    </recommendedName>
</protein>
<evidence type="ECO:0000256" key="2">
    <source>
        <dbReference type="ARBA" id="ARBA00011900"/>
    </source>
</evidence>
<accession>A0ABX5LI83</accession>
<dbReference type="PANTHER" id="PTHR33841:SF1">
    <property type="entry name" value="DNA METHYLTRANSFERASE A"/>
    <property type="match status" value="1"/>
</dbReference>
<dbReference type="EMBL" id="QGHD01000040">
    <property type="protein sequence ID" value="PWK89985.1"/>
    <property type="molecule type" value="Genomic_DNA"/>
</dbReference>
<dbReference type="Proteomes" id="UP000245523">
    <property type="component" value="Unassembled WGS sequence"/>
</dbReference>
<keyword evidence="9" id="KW-0378">Hydrolase</keyword>
<dbReference type="CDD" id="cd02440">
    <property type="entry name" value="AdoMet_MTases"/>
    <property type="match status" value="1"/>
</dbReference>
<dbReference type="PROSITE" id="PS00092">
    <property type="entry name" value="N6_MTASE"/>
    <property type="match status" value="1"/>
</dbReference>
<gene>
    <name evidence="9" type="ORF">B0H50_14017</name>
</gene>
<keyword evidence="5" id="KW-0680">Restriction system</keyword>
<keyword evidence="9" id="KW-0540">Nuclease</keyword>
<name>A0ABX5LI83_9BACT</name>
<evidence type="ECO:0000256" key="5">
    <source>
        <dbReference type="ARBA" id="ARBA00022747"/>
    </source>
</evidence>
<sequence>MDDFNTSENSNEVESATFFHAGSFKISNATARNWKRLNTHLESRLTTRANKRKSSKRILPVEYISHSENISFLQSLLDLIDENHWDIFAVIYTMAETLLKDANLFSQEHIQKVLHDYNEIKPITALNKIQIPKNEFDILGLVYQSYLQEGKKNIIGSYYTPKSIVENMIREFDFSKNQTFLDPCCGSGAFLLNINVQNPNLIFGCDQDKIAVLIAKINLLLKYKNFEFIPQIYHLDFLQGNSLFSQQEIFGKKFDYIATNPPWGAMDNSYCEEFEITSKETFSCFFVKAFSQLKKDGIIRFLFPEAILNVKVHQDIRKFILNHTCLSSITIYGNSFSGVVTKYVDIECKNTPAQETIEVFQNNEKRIVKVKTFTTTENYVFNLLSNFDAEIVCVAKEKGHYFLNDSIWALGIVTGGNHDKLKDEWFQGSEKIYTGKEIQAYLLKPAKKYIIYNRGELQQVAKDEIYRAKEKIVYKFISKKLVFAYDNSQSLFLNSANILIPNVPHMSIKTVMAFLNSSLFQFLYLKLFGGIKILKGNLMQLPFPEISEKDDKTLAKFVDEILNGNDSKISEIDNFIFAFYKLNQEQINYIKETVYGNFN</sequence>
<dbReference type="Gene3D" id="3.40.50.150">
    <property type="entry name" value="Vaccinia Virus protein VP39"/>
    <property type="match status" value="1"/>
</dbReference>
<keyword evidence="10" id="KW-1185">Reference proteome</keyword>
<feature type="domain" description="TaqI-like C-terminal specificity" evidence="8">
    <location>
        <begin position="431"/>
        <end position="542"/>
    </location>
</feature>
<dbReference type="PANTHER" id="PTHR33841">
    <property type="entry name" value="DNA METHYLTRANSFERASE YEEA-RELATED"/>
    <property type="match status" value="1"/>
</dbReference>
<evidence type="ECO:0000313" key="10">
    <source>
        <dbReference type="Proteomes" id="UP000245523"/>
    </source>
</evidence>
<dbReference type="PRINTS" id="PR00507">
    <property type="entry name" value="N12N6MTFRASE"/>
</dbReference>
<dbReference type="InterPro" id="IPR050953">
    <property type="entry name" value="N4_N6_ade-DNA_methylase"/>
</dbReference>
<reference evidence="9 10" key="1">
    <citation type="submission" date="2018-05" db="EMBL/GenBank/DDBJ databases">
        <title>Animal gut microbial communities from fecal samples from Wisconsin, USA.</title>
        <authorList>
            <person name="Neumann A."/>
        </authorList>
    </citation>
    <scope>NUCLEOTIDE SEQUENCE [LARGE SCALE GENOMIC DNA]</scope>
    <source>
        <strain evidence="9 10">UWS4</strain>
    </source>
</reference>
<evidence type="ECO:0000256" key="1">
    <source>
        <dbReference type="ARBA" id="ARBA00006594"/>
    </source>
</evidence>
<evidence type="ECO:0000256" key="6">
    <source>
        <dbReference type="ARBA" id="ARBA00047942"/>
    </source>
</evidence>
<feature type="domain" description="DNA methylase adenine-specific" evidence="7">
    <location>
        <begin position="137"/>
        <end position="329"/>
    </location>
</feature>
<evidence type="ECO:0000259" key="7">
    <source>
        <dbReference type="Pfam" id="PF02384"/>
    </source>
</evidence>